<keyword evidence="4" id="KW-0238">DNA-binding</keyword>
<evidence type="ECO:0000256" key="1">
    <source>
        <dbReference type="ARBA" id="ARBA00022723"/>
    </source>
</evidence>
<dbReference type="CDD" id="cd00067">
    <property type="entry name" value="GAL4"/>
    <property type="match status" value="1"/>
</dbReference>
<protein>
    <recommendedName>
        <fullName evidence="8">Zn(2)-C6 fungal-type domain-containing protein</fullName>
    </recommendedName>
</protein>
<sequence length="564" mass="62497">MSRQRSRIACEPCRERKRKCDGDGSHPCNLCSGFGYDCHYRSVPRRRRTAAVSATPKTIGATTVPSASTQQNDLPTGSPTTSVTGKSDGNVILGLPGSSQCYVRSVESNSGAAFMRKLAMAIDPSDAPPLQLLAWNLFLGERLQSYSTPIWTSLTDVVSLAEMRTLAQVYFEKVDCCYGFIERSHFDRCVDSKWSPESSPWYDAVLCGVAALGCLFSTRRAEEKEAGLVYLAKSILEREAHLNSSIHDATGWLLRTVYLRLTARPEDAWIASCTTMHIIDAAGVHSETPPSKILRPMTHESPPDTRRRVFGVAQHMNIWMSFDLARSRVVLQNATTVSAVERPNNFTTELLELLPYSEILDPAMSLGGVELSSALAGILQRFHTEPPSVLAQCNLTLCIYRRLYGLKWEIPPEILDKALALIERGLQAVHAITVSESPWHQAANVPFQAICALLTIDSANSLALLGDTIAILVEIDQVYQTKATREALFAARSLVYMHQKRREADVKKQADMLKFYPATTVANDEEFIDFLHGQSLADFTWFNDFANEVDFMAPSDGFLDSSAE</sequence>
<dbReference type="Pfam" id="PF00172">
    <property type="entry name" value="Zn_clus"/>
    <property type="match status" value="1"/>
</dbReference>
<feature type="compositionally biased region" description="Polar residues" evidence="7">
    <location>
        <begin position="60"/>
        <end position="87"/>
    </location>
</feature>
<dbReference type="InterPro" id="IPR001138">
    <property type="entry name" value="Zn2Cys6_DnaBD"/>
</dbReference>
<evidence type="ECO:0000313" key="10">
    <source>
        <dbReference type="Proteomes" id="UP001303373"/>
    </source>
</evidence>
<dbReference type="InterPro" id="IPR052478">
    <property type="entry name" value="Metabolite_Synth_Reg"/>
</dbReference>
<evidence type="ECO:0000256" key="4">
    <source>
        <dbReference type="ARBA" id="ARBA00023125"/>
    </source>
</evidence>
<dbReference type="SUPFAM" id="SSF57701">
    <property type="entry name" value="Zn2/Cys6 DNA-binding domain"/>
    <property type="match status" value="1"/>
</dbReference>
<dbReference type="Proteomes" id="UP001303373">
    <property type="component" value="Chromosome 2"/>
</dbReference>
<evidence type="ECO:0000256" key="2">
    <source>
        <dbReference type="ARBA" id="ARBA00022833"/>
    </source>
</evidence>
<dbReference type="SMART" id="SM00066">
    <property type="entry name" value="GAL4"/>
    <property type="match status" value="1"/>
</dbReference>
<dbReference type="InterPro" id="IPR036864">
    <property type="entry name" value="Zn2-C6_fun-type_DNA-bd_sf"/>
</dbReference>
<keyword evidence="2" id="KW-0862">Zinc</keyword>
<dbReference type="PANTHER" id="PTHR31779:SF5">
    <property type="entry name" value="ZN(II)2CYS6 TRANSCRIPTION FACTOR (EUROFUNG)"/>
    <property type="match status" value="1"/>
</dbReference>
<evidence type="ECO:0000256" key="7">
    <source>
        <dbReference type="SAM" id="MobiDB-lite"/>
    </source>
</evidence>
<keyword evidence="1" id="KW-0479">Metal-binding</keyword>
<accession>A0AAQ3R833</accession>
<dbReference type="PROSITE" id="PS00463">
    <property type="entry name" value="ZN2_CY6_FUNGAL_1"/>
    <property type="match status" value="1"/>
</dbReference>
<gene>
    <name evidence="9" type="ORF">R9X50_00173700</name>
</gene>
<evidence type="ECO:0000256" key="5">
    <source>
        <dbReference type="ARBA" id="ARBA00023163"/>
    </source>
</evidence>
<dbReference type="GO" id="GO:0000981">
    <property type="term" value="F:DNA-binding transcription factor activity, RNA polymerase II-specific"/>
    <property type="evidence" value="ECO:0007669"/>
    <property type="project" value="InterPro"/>
</dbReference>
<keyword evidence="3" id="KW-0805">Transcription regulation</keyword>
<dbReference type="PROSITE" id="PS50048">
    <property type="entry name" value="ZN2_CY6_FUNGAL_2"/>
    <property type="match status" value="1"/>
</dbReference>
<proteinExistence type="predicted"/>
<evidence type="ECO:0000313" key="9">
    <source>
        <dbReference type="EMBL" id="WPG98935.1"/>
    </source>
</evidence>
<dbReference type="GO" id="GO:0003677">
    <property type="term" value="F:DNA binding"/>
    <property type="evidence" value="ECO:0007669"/>
    <property type="project" value="UniProtKB-KW"/>
</dbReference>
<feature type="domain" description="Zn(2)-C6 fungal-type" evidence="8">
    <location>
        <begin position="9"/>
        <end position="40"/>
    </location>
</feature>
<reference evidence="9 10" key="1">
    <citation type="submission" date="2023-11" db="EMBL/GenBank/DDBJ databases">
        <title>An acidophilic fungus is an integral part of prey digestion in a carnivorous sundew plant.</title>
        <authorList>
            <person name="Tsai I.J."/>
        </authorList>
    </citation>
    <scope>NUCLEOTIDE SEQUENCE [LARGE SCALE GENOMIC DNA]</scope>
    <source>
        <strain evidence="9">169a</strain>
    </source>
</reference>
<dbReference type="GO" id="GO:0009410">
    <property type="term" value="P:response to xenobiotic stimulus"/>
    <property type="evidence" value="ECO:0007669"/>
    <property type="project" value="TreeGrafter"/>
</dbReference>
<name>A0AAQ3R833_9PEZI</name>
<evidence type="ECO:0000256" key="6">
    <source>
        <dbReference type="ARBA" id="ARBA00023242"/>
    </source>
</evidence>
<dbReference type="AlphaFoldDB" id="A0AAQ3R833"/>
<dbReference type="Gene3D" id="4.10.240.10">
    <property type="entry name" value="Zn(2)-C6 fungal-type DNA-binding domain"/>
    <property type="match status" value="1"/>
</dbReference>
<keyword evidence="6" id="KW-0539">Nucleus</keyword>
<dbReference type="EMBL" id="CP138581">
    <property type="protein sequence ID" value="WPG98935.1"/>
    <property type="molecule type" value="Genomic_DNA"/>
</dbReference>
<organism evidence="9 10">
    <name type="scientific">Acrodontium crateriforme</name>
    <dbReference type="NCBI Taxonomy" id="150365"/>
    <lineage>
        <taxon>Eukaryota</taxon>
        <taxon>Fungi</taxon>
        <taxon>Dikarya</taxon>
        <taxon>Ascomycota</taxon>
        <taxon>Pezizomycotina</taxon>
        <taxon>Dothideomycetes</taxon>
        <taxon>Dothideomycetidae</taxon>
        <taxon>Mycosphaerellales</taxon>
        <taxon>Teratosphaeriaceae</taxon>
        <taxon>Acrodontium</taxon>
    </lineage>
</organism>
<keyword evidence="10" id="KW-1185">Reference proteome</keyword>
<evidence type="ECO:0000256" key="3">
    <source>
        <dbReference type="ARBA" id="ARBA00023015"/>
    </source>
</evidence>
<keyword evidence="5" id="KW-0804">Transcription</keyword>
<dbReference type="CDD" id="cd12148">
    <property type="entry name" value="fungal_TF_MHR"/>
    <property type="match status" value="1"/>
</dbReference>
<dbReference type="GO" id="GO:0008270">
    <property type="term" value="F:zinc ion binding"/>
    <property type="evidence" value="ECO:0007669"/>
    <property type="project" value="InterPro"/>
</dbReference>
<dbReference type="PANTHER" id="PTHR31779">
    <property type="entry name" value="2-NITROPROPANE DIOXYGENASE FAMILY, PUTATIVE (AFU_ORTHOLOGUE AFUA_2G17430)-RELATED"/>
    <property type="match status" value="1"/>
</dbReference>
<feature type="region of interest" description="Disordered" evidence="7">
    <location>
        <begin position="50"/>
        <end position="87"/>
    </location>
</feature>
<evidence type="ECO:0000259" key="8">
    <source>
        <dbReference type="PROSITE" id="PS50048"/>
    </source>
</evidence>